<gene>
    <name evidence="2" type="ORF">LEP1GSC124_1310</name>
</gene>
<dbReference type="AlphaFoldDB" id="M7A5Z2"/>
<reference evidence="2 3" key="1">
    <citation type="submission" date="2013-01" db="EMBL/GenBank/DDBJ databases">
        <authorList>
            <person name="Harkins D.M."/>
            <person name="Durkin A.S."/>
            <person name="Brinkac L.M."/>
            <person name="Haft D.H."/>
            <person name="Selengut J.D."/>
            <person name="Sanka R."/>
            <person name="DePew J."/>
            <person name="Purushe J."/>
            <person name="Picardeau M."/>
            <person name="Werts C."/>
            <person name="Goarant C."/>
            <person name="Vinetz J.M."/>
            <person name="Sutton G.G."/>
            <person name="Nierman W.C."/>
            <person name="Fouts D.E."/>
        </authorList>
    </citation>
    <scope>NUCLEOTIDE SEQUENCE [LARGE SCALE GENOMIC DNA]</scope>
    <source>
        <strain evidence="2 3">200701872</strain>
    </source>
</reference>
<feature type="transmembrane region" description="Helical" evidence="1">
    <location>
        <begin position="21"/>
        <end position="38"/>
    </location>
</feature>
<accession>M7A5Z2</accession>
<protein>
    <submittedName>
        <fullName evidence="2">Uncharacterized protein</fullName>
    </submittedName>
</protein>
<keyword evidence="1" id="KW-1133">Transmembrane helix</keyword>
<evidence type="ECO:0000313" key="2">
    <source>
        <dbReference type="EMBL" id="EMP09415.1"/>
    </source>
</evidence>
<dbReference type="EMBL" id="AKWN02000036">
    <property type="protein sequence ID" value="EMP09415.1"/>
    <property type="molecule type" value="Genomic_DNA"/>
</dbReference>
<keyword evidence="1" id="KW-0472">Membrane</keyword>
<evidence type="ECO:0000256" key="1">
    <source>
        <dbReference type="SAM" id="Phobius"/>
    </source>
</evidence>
<comment type="caution">
    <text evidence="2">The sequence shown here is derived from an EMBL/GenBank/DDBJ whole genome shotgun (WGS) entry which is preliminary data.</text>
</comment>
<organism evidence="2 3">
    <name type="scientific">Leptospira interrogans serovar Pyrogenes str. 200701872</name>
    <dbReference type="NCBI Taxonomy" id="1193029"/>
    <lineage>
        <taxon>Bacteria</taxon>
        <taxon>Pseudomonadati</taxon>
        <taxon>Spirochaetota</taxon>
        <taxon>Spirochaetia</taxon>
        <taxon>Leptospirales</taxon>
        <taxon>Leptospiraceae</taxon>
        <taxon>Leptospira</taxon>
    </lineage>
</organism>
<dbReference type="Proteomes" id="UP000012117">
    <property type="component" value="Unassembled WGS sequence"/>
</dbReference>
<proteinExistence type="predicted"/>
<dbReference type="BioCyc" id="LINT1193029:G11R4-1409-MONOMER"/>
<sequence length="40" mass="5042">MKIKDAQRLKINQKDYSPMKLFSKRIRLLLWMLFYFSFDQ</sequence>
<name>M7A5Z2_LEPIR</name>
<evidence type="ECO:0000313" key="3">
    <source>
        <dbReference type="Proteomes" id="UP000012117"/>
    </source>
</evidence>
<keyword evidence="1" id="KW-0812">Transmembrane</keyword>